<dbReference type="SUPFAM" id="SSF56281">
    <property type="entry name" value="Metallo-hydrolase/oxidoreductase"/>
    <property type="match status" value="1"/>
</dbReference>
<dbReference type="Gene3D" id="3.60.15.10">
    <property type="entry name" value="Ribonuclease Z/Hydroxyacylglutathione hydrolase-like"/>
    <property type="match status" value="1"/>
</dbReference>
<protein>
    <recommendedName>
        <fullName evidence="3">Metallo-beta-lactamase domain-containing protein</fullName>
    </recommendedName>
</protein>
<feature type="signal peptide" evidence="2">
    <location>
        <begin position="1"/>
        <end position="29"/>
    </location>
</feature>
<evidence type="ECO:0000256" key="1">
    <source>
        <dbReference type="ARBA" id="ARBA00005250"/>
    </source>
</evidence>
<comment type="similarity">
    <text evidence="1">Belongs to the metallo-beta-lactamase superfamily. Class-B beta-lactamase family.</text>
</comment>
<keyword evidence="2" id="KW-0732">Signal</keyword>
<dbReference type="EMBL" id="CP029346">
    <property type="protein sequence ID" value="AWL10456.1"/>
    <property type="molecule type" value="Genomic_DNA"/>
</dbReference>
<feature type="domain" description="Metallo-beta-lactamase" evidence="3">
    <location>
        <begin position="55"/>
        <end position="232"/>
    </location>
</feature>
<dbReference type="InterPro" id="IPR036866">
    <property type="entry name" value="RibonucZ/Hydroxyglut_hydro"/>
</dbReference>
<evidence type="ECO:0000259" key="3">
    <source>
        <dbReference type="SMART" id="SM00849"/>
    </source>
</evidence>
<dbReference type="Proteomes" id="UP000245468">
    <property type="component" value="Chromosome"/>
</dbReference>
<dbReference type="InterPro" id="IPR050855">
    <property type="entry name" value="NDM-1-like"/>
</dbReference>
<dbReference type="InterPro" id="IPR001279">
    <property type="entry name" value="Metallo-B-lactamas"/>
</dbReference>
<dbReference type="GO" id="GO:0017001">
    <property type="term" value="P:antibiotic catabolic process"/>
    <property type="evidence" value="ECO:0007669"/>
    <property type="project" value="UniProtKB-ARBA"/>
</dbReference>
<dbReference type="KEGG" id="psez:HME7025_02616"/>
<dbReference type="PANTHER" id="PTHR42951:SF4">
    <property type="entry name" value="ACYL-COENZYME A THIOESTERASE MBLAC2"/>
    <property type="match status" value="1"/>
</dbReference>
<dbReference type="RefSeq" id="WP_226998239.1">
    <property type="nucleotide sequence ID" value="NZ_CP029346.1"/>
</dbReference>
<evidence type="ECO:0000313" key="4">
    <source>
        <dbReference type="EMBL" id="AWL10456.1"/>
    </source>
</evidence>
<dbReference type="AlphaFoldDB" id="A0A2S2DYL4"/>
<keyword evidence="5" id="KW-1185">Reference proteome</keyword>
<gene>
    <name evidence="4" type="ORF">HME7025_02616</name>
</gene>
<dbReference type="CDD" id="cd16282">
    <property type="entry name" value="metallo-hydrolase-like_MBL-fold"/>
    <property type="match status" value="1"/>
</dbReference>
<name>A0A2S2DYL4_9BACT</name>
<dbReference type="Pfam" id="PF00753">
    <property type="entry name" value="Lactamase_B"/>
    <property type="match status" value="1"/>
</dbReference>
<organism evidence="4 5">
    <name type="scientific">Aquirufa nivalisilvae</name>
    <dbReference type="NCBI Taxonomy" id="2516557"/>
    <lineage>
        <taxon>Bacteria</taxon>
        <taxon>Pseudomonadati</taxon>
        <taxon>Bacteroidota</taxon>
        <taxon>Cytophagia</taxon>
        <taxon>Cytophagales</taxon>
        <taxon>Flectobacillaceae</taxon>
        <taxon>Aquirufa</taxon>
    </lineage>
</organism>
<sequence length="308" mass="34686">MIKRRQFIQGSANTLLFSMLLGSKNSLFAQSASMQGPAFTWKELRGGISLFSERGGTIAVLKTKDGYAVVDTQFPDQSQHVIDELKKQSDQKIQLLMNTHHHGDHTSGNIAFKGLVNRVVAHENSLKNQIAAATKAKTEEKQYYPTETFKDTWTTKIGKERIRAHYFGPAHTDGDVAIHFEHANVVHLGDLFGNKRYPIIDRSAGASVANWIHVNDKIQKHFDKDTIFTYGHAFNPTEITCKKEDLMALTDYLEKLIIHVSSEIKSGKTKEEVMKLTAVNGVQGMNGDFLKNNFQMAYEELTEKNTKQ</sequence>
<dbReference type="PANTHER" id="PTHR42951">
    <property type="entry name" value="METALLO-BETA-LACTAMASE DOMAIN-CONTAINING"/>
    <property type="match status" value="1"/>
</dbReference>
<reference evidence="5" key="1">
    <citation type="submission" date="2018-05" db="EMBL/GenBank/DDBJ databases">
        <title>Pseudarcicella sp. HME7025 Genome sequencing and assembly.</title>
        <authorList>
            <person name="Kim H."/>
            <person name="Kang H."/>
            <person name="Joh K."/>
        </authorList>
    </citation>
    <scope>NUCLEOTIDE SEQUENCE [LARGE SCALE GENOMIC DNA]</scope>
    <source>
        <strain evidence="5">HME7025</strain>
    </source>
</reference>
<accession>A0A2S2DYL4</accession>
<evidence type="ECO:0000256" key="2">
    <source>
        <dbReference type="SAM" id="SignalP"/>
    </source>
</evidence>
<dbReference type="SMART" id="SM00849">
    <property type="entry name" value="Lactamase_B"/>
    <property type="match status" value="1"/>
</dbReference>
<feature type="chain" id="PRO_5015498271" description="Metallo-beta-lactamase domain-containing protein" evidence="2">
    <location>
        <begin position="30"/>
        <end position="308"/>
    </location>
</feature>
<evidence type="ECO:0000313" key="5">
    <source>
        <dbReference type="Proteomes" id="UP000245468"/>
    </source>
</evidence>
<proteinExistence type="inferred from homology"/>